<dbReference type="EMBL" id="DVON01000114">
    <property type="protein sequence ID" value="HIV12552.1"/>
    <property type="molecule type" value="Genomic_DNA"/>
</dbReference>
<reference evidence="3" key="2">
    <citation type="journal article" date="2021" name="PeerJ">
        <title>Extensive microbial diversity within the chicken gut microbiome revealed by metagenomics and culture.</title>
        <authorList>
            <person name="Gilroy R."/>
            <person name="Ravi A."/>
            <person name="Getino M."/>
            <person name="Pursley I."/>
            <person name="Horton D.L."/>
            <person name="Alikhan N.F."/>
            <person name="Baker D."/>
            <person name="Gharbi K."/>
            <person name="Hall N."/>
            <person name="Watson M."/>
            <person name="Adriaenssens E.M."/>
            <person name="Foster-Nyarko E."/>
            <person name="Jarju S."/>
            <person name="Secka A."/>
            <person name="Antonio M."/>
            <person name="Oren A."/>
            <person name="Chaudhuri R.R."/>
            <person name="La Ragione R."/>
            <person name="Hildebrand F."/>
            <person name="Pallen M.J."/>
        </authorList>
    </citation>
    <scope>NUCLEOTIDE SEQUENCE</scope>
    <source>
        <strain evidence="3">ChiBcec2-4451</strain>
    </source>
</reference>
<dbReference type="Proteomes" id="UP000886723">
    <property type="component" value="Unassembled WGS sequence"/>
</dbReference>
<dbReference type="AlphaFoldDB" id="A0A9D1T5Q8"/>
<accession>A0A9D1T5Q8</accession>
<reference evidence="3" key="1">
    <citation type="submission" date="2020-10" db="EMBL/GenBank/DDBJ databases">
        <authorList>
            <person name="Gilroy R."/>
        </authorList>
    </citation>
    <scope>NUCLEOTIDE SEQUENCE</scope>
    <source>
        <strain evidence="3">ChiBcec2-4451</strain>
    </source>
</reference>
<comment type="caution">
    <text evidence="3">The sequence shown here is derived from an EMBL/GenBank/DDBJ whole genome shotgun (WGS) entry which is preliminary data.</text>
</comment>
<sequence length="359" mass="40376">MLRKYRKLLILIFFLILYVLVLTVYLLGERLLAQHGLEYRAGISSLGFFWIYLLPFPAGGVLLVCLYRWLKKKYDLRPVRIFCKIFFAVYLLAAVCLAGYLEAMHLIHLDYEEVLDTGYLKIYETSFPDASWYYCAPVSFFAREPLTQVTSQVDGRYEDDGAASGDDVQAEEDSRSPVITLTPEENPDMPDGSGAAEQDMENSAQGETEYNEDDNSEETDAGQDTSPAAGDASGSLSIPENAARAIYEAVFAPEGKTFQETYNAKGNLYIVLDSYETTIQDQQVTARETLVYDRKSQNGKCQLFVYYQEHYDSQGNQLDNTSILNFYAVDMTTGQVTAGDKTAWSQPASEAYYEATGEY</sequence>
<keyword evidence="2" id="KW-1133">Transmembrane helix</keyword>
<feature type="compositionally biased region" description="Acidic residues" evidence="1">
    <location>
        <begin position="209"/>
        <end position="221"/>
    </location>
</feature>
<feature type="transmembrane region" description="Helical" evidence="2">
    <location>
        <begin position="7"/>
        <end position="28"/>
    </location>
</feature>
<evidence type="ECO:0000313" key="3">
    <source>
        <dbReference type="EMBL" id="HIV12552.1"/>
    </source>
</evidence>
<feature type="region of interest" description="Disordered" evidence="1">
    <location>
        <begin position="156"/>
        <end position="236"/>
    </location>
</feature>
<gene>
    <name evidence="3" type="ORF">IAA63_05355</name>
</gene>
<keyword evidence="2" id="KW-0812">Transmembrane</keyword>
<feature type="transmembrane region" description="Helical" evidence="2">
    <location>
        <begin position="81"/>
        <end position="101"/>
    </location>
</feature>
<feature type="transmembrane region" description="Helical" evidence="2">
    <location>
        <begin position="48"/>
        <end position="69"/>
    </location>
</feature>
<keyword evidence="2" id="KW-0472">Membrane</keyword>
<evidence type="ECO:0000256" key="2">
    <source>
        <dbReference type="SAM" id="Phobius"/>
    </source>
</evidence>
<proteinExistence type="predicted"/>
<name>A0A9D1T5Q8_9FIRM</name>
<organism evidence="3 4">
    <name type="scientific">Candidatus Pullilachnospira stercoravium</name>
    <dbReference type="NCBI Taxonomy" id="2840913"/>
    <lineage>
        <taxon>Bacteria</taxon>
        <taxon>Bacillati</taxon>
        <taxon>Bacillota</taxon>
        <taxon>Clostridia</taxon>
        <taxon>Lachnospirales</taxon>
        <taxon>Lachnospiraceae</taxon>
        <taxon>Lachnospiraceae incertae sedis</taxon>
        <taxon>Candidatus Pullilachnospira</taxon>
    </lineage>
</organism>
<evidence type="ECO:0000313" key="4">
    <source>
        <dbReference type="Proteomes" id="UP000886723"/>
    </source>
</evidence>
<evidence type="ECO:0000256" key="1">
    <source>
        <dbReference type="SAM" id="MobiDB-lite"/>
    </source>
</evidence>
<protein>
    <submittedName>
        <fullName evidence="3">Uncharacterized protein</fullName>
    </submittedName>
</protein>